<sequence length="442" mass="51437">MSSVQEIKQEISELRAVYRDQTKSFFCKLRKLKKKLCTAQLDAEETSHLDMMMQNGIYDEEDDGMEDKDDSDSVAGGFKIMNQITKDALTTKPGLEPGLPQAEKIRQCLPINGRNYNDKSNSDVLNILQEQFNNSITKTDANDKIQPESIVGLNLYESSSDILDPFEVCKYTLLDLHANGISKSDYAENILGCSEDVFNEILQFDDSKTAKRLNTKYYFIMQYFLSLTVDERISLALNNLNDSDFDCDQSRFGVLDHGLREVERSCKGRAQYFREQLENLRNKEGLTEAESKERDEEEQILRNEITKVEQIYTSQVQLYSDNIRFLQNKLHEDQTLNMNPSETKFCVPFEVDYSFNVQEVTDEQSAFLWKLIEDSITKNKITRAEFAENILGVHPTTFSRMLMAKKPWRLYKRRERHFRIIQGWLKLSDSERVRVAKEKHTK</sequence>
<evidence type="ECO:0000313" key="1">
    <source>
        <dbReference type="Proteomes" id="UP000095286"/>
    </source>
</evidence>
<proteinExistence type="predicted"/>
<protein>
    <submittedName>
        <fullName evidence="2">CUT domain-containing protein</fullName>
    </submittedName>
</protein>
<evidence type="ECO:0000313" key="2">
    <source>
        <dbReference type="WBParaSite" id="RSKR_0001060700.1"/>
    </source>
</evidence>
<dbReference type="WBParaSite" id="RSKR_0001060700.1">
    <property type="protein sequence ID" value="RSKR_0001060700.1"/>
    <property type="gene ID" value="RSKR_0001060700"/>
</dbReference>
<organism evidence="1 2">
    <name type="scientific">Rhabditophanes sp. KR3021</name>
    <dbReference type="NCBI Taxonomy" id="114890"/>
    <lineage>
        <taxon>Eukaryota</taxon>
        <taxon>Metazoa</taxon>
        <taxon>Ecdysozoa</taxon>
        <taxon>Nematoda</taxon>
        <taxon>Chromadorea</taxon>
        <taxon>Rhabditida</taxon>
        <taxon>Tylenchina</taxon>
        <taxon>Panagrolaimomorpha</taxon>
        <taxon>Strongyloidoidea</taxon>
        <taxon>Alloionematidae</taxon>
        <taxon>Rhabditophanes</taxon>
    </lineage>
</organism>
<dbReference type="Proteomes" id="UP000095286">
    <property type="component" value="Unplaced"/>
</dbReference>
<reference evidence="2" key="1">
    <citation type="submission" date="2016-11" db="UniProtKB">
        <authorList>
            <consortium name="WormBaseParasite"/>
        </authorList>
    </citation>
    <scope>IDENTIFICATION</scope>
    <source>
        <strain evidence="2">KR3021</strain>
    </source>
</reference>
<name>A0AC35UF46_9BILA</name>
<accession>A0AC35UF46</accession>